<evidence type="ECO:0000313" key="2">
    <source>
        <dbReference type="EMBL" id="QMV13601.1"/>
    </source>
</evidence>
<dbReference type="EMBL" id="CP046268">
    <property type="protein sequence ID" value="QMV13601.1"/>
    <property type="molecule type" value="Genomic_DNA"/>
</dbReference>
<sequence>MDINRKKNNSLLNRKTWIKSWQRLFAKSCCLFLIGFSYSSIGNNAHAFGLGDVVKVGGDLVDSAVKKQDEKEKQEQEQKRKILQDARGYADPIMKQYKHVSSYHGLKVSHDTQTLYSDLKYVYSGDNAEKIRQSAKKLDDNLSTYQSKINKIEQQKKAQKEKERQQRIAAEKKRQEEMRKQAAADKKAAEKAAAEQAAAEKAAAAKQAAAEKAAAAKQAEQEEKERQHLITELQKRRLFDSKLSKYAEQYSSSQLQLVVASYNGQITYNEAKNELAKGGTRGQRKNELCGLQGKHYDWIGKVTTLTTNSEGKGVLAVEFAEDMHLTTANNAFSDIGANSLLDPSSDIFQSALTLSRGDIIRFDGYLFSSRNDCVRELSATLRGSMTEPDYLFKFIHIEKLN</sequence>
<feature type="region of interest" description="Disordered" evidence="1">
    <location>
        <begin position="153"/>
        <end position="192"/>
    </location>
</feature>
<proteinExistence type="predicted"/>
<keyword evidence="3" id="KW-1185">Reference proteome</keyword>
<evidence type="ECO:0000313" key="3">
    <source>
        <dbReference type="Proteomes" id="UP000515264"/>
    </source>
</evidence>
<reference evidence="2 3" key="1">
    <citation type="journal article" date="2020" name="J. Nat. Prod.">
        <title>Genomics-Metabolomics Profiling Disclosed Marine Vibrio spartinae 3.6 as a Producer of a New Branched Side Chain Prodigiosin.</title>
        <authorList>
            <person name="Vitale G.A."/>
            <person name="Sciarretta M."/>
            <person name="Palma Esposito F."/>
            <person name="January G.G."/>
            <person name="Giaccio M."/>
            <person name="Bunk B."/>
            <person name="Sproer C."/>
            <person name="Bajerski F."/>
            <person name="Power D."/>
            <person name="Festa C."/>
            <person name="Monti M.C."/>
            <person name="D'Auria M.V."/>
            <person name="de Pascale D."/>
        </authorList>
    </citation>
    <scope>NUCLEOTIDE SEQUENCE [LARGE SCALE GENOMIC DNA]</scope>
    <source>
        <strain evidence="2 3">3.6</strain>
    </source>
</reference>
<evidence type="ECO:0000256" key="1">
    <source>
        <dbReference type="SAM" id="MobiDB-lite"/>
    </source>
</evidence>
<accession>A0ABX6QX56</accession>
<gene>
    <name evidence="2" type="ORF">Vspart_00839</name>
</gene>
<dbReference type="Proteomes" id="UP000515264">
    <property type="component" value="Chromosome 1"/>
</dbReference>
<organism evidence="2 3">
    <name type="scientific">Vibrio spartinae</name>
    <dbReference type="NCBI Taxonomy" id="1918945"/>
    <lineage>
        <taxon>Bacteria</taxon>
        <taxon>Pseudomonadati</taxon>
        <taxon>Pseudomonadota</taxon>
        <taxon>Gammaproteobacteria</taxon>
        <taxon>Vibrionales</taxon>
        <taxon>Vibrionaceae</taxon>
        <taxon>Vibrio</taxon>
    </lineage>
</organism>
<protein>
    <submittedName>
        <fullName evidence="2">Uncharacterized protein</fullName>
    </submittedName>
</protein>
<name>A0ABX6QX56_9VIBR</name>
<dbReference type="RefSeq" id="WP_182288259.1">
    <property type="nucleotide sequence ID" value="NZ_CP046268.1"/>
</dbReference>